<dbReference type="AlphaFoldDB" id="A0A0F9USJ7"/>
<reference evidence="1" key="1">
    <citation type="journal article" date="2015" name="Nature">
        <title>Complex archaea that bridge the gap between prokaryotes and eukaryotes.</title>
        <authorList>
            <person name="Spang A."/>
            <person name="Saw J.H."/>
            <person name="Jorgensen S.L."/>
            <person name="Zaremba-Niedzwiedzka K."/>
            <person name="Martijn J."/>
            <person name="Lind A.E."/>
            <person name="van Eijk R."/>
            <person name="Schleper C."/>
            <person name="Guy L."/>
            <person name="Ettema T.J."/>
        </authorList>
    </citation>
    <scope>NUCLEOTIDE SEQUENCE</scope>
</reference>
<evidence type="ECO:0000313" key="1">
    <source>
        <dbReference type="EMBL" id="KKN64141.1"/>
    </source>
</evidence>
<gene>
    <name evidence="1" type="ORF">LCGC14_0494820</name>
</gene>
<proteinExistence type="predicted"/>
<evidence type="ECO:0008006" key="2">
    <source>
        <dbReference type="Google" id="ProtNLM"/>
    </source>
</evidence>
<name>A0A0F9USJ7_9ZZZZ</name>
<organism evidence="1">
    <name type="scientific">marine sediment metagenome</name>
    <dbReference type="NCBI Taxonomy" id="412755"/>
    <lineage>
        <taxon>unclassified sequences</taxon>
        <taxon>metagenomes</taxon>
        <taxon>ecological metagenomes</taxon>
    </lineage>
</organism>
<dbReference type="EMBL" id="LAZR01000567">
    <property type="protein sequence ID" value="KKN64141.1"/>
    <property type="molecule type" value="Genomic_DNA"/>
</dbReference>
<comment type="caution">
    <text evidence="1">The sequence shown here is derived from an EMBL/GenBank/DDBJ whole genome shotgun (WGS) entry which is preliminary data.</text>
</comment>
<accession>A0A0F9USJ7</accession>
<sequence length="168" mass="18153">MAAAAVLVIAIPLGLYLAEPKPAAAAELYELHQHALSPETDLYVHADPQELATQLEQKLGFRPAVPQLGAGMSLRGCCVVHFRNKPVGSYVVDTDRGVISVVVLTEKTDALDLGEEFGYGDRVYRATSFAECNMVAVELDGFTYCAIGEVSNEFLADLLSRLVPSEPR</sequence>
<protein>
    <recommendedName>
        <fullName evidence="2">DUF4367 domain-containing protein</fullName>
    </recommendedName>
</protein>